<organism evidence="4 5">
    <name type="scientific">Variovorax paradoxus B4</name>
    <dbReference type="NCBI Taxonomy" id="1246301"/>
    <lineage>
        <taxon>Bacteria</taxon>
        <taxon>Pseudomonadati</taxon>
        <taxon>Pseudomonadota</taxon>
        <taxon>Betaproteobacteria</taxon>
        <taxon>Burkholderiales</taxon>
        <taxon>Comamonadaceae</taxon>
        <taxon>Variovorax</taxon>
    </lineage>
</organism>
<dbReference type="Gene3D" id="1.10.443.10">
    <property type="entry name" value="Intergrase catalytic core"/>
    <property type="match status" value="1"/>
</dbReference>
<dbReference type="Pfam" id="PF00589">
    <property type="entry name" value="Phage_integrase"/>
    <property type="match status" value="1"/>
</dbReference>
<keyword evidence="1" id="KW-0233">DNA recombination</keyword>
<dbReference type="InterPro" id="IPR002104">
    <property type="entry name" value="Integrase_catalytic"/>
</dbReference>
<evidence type="ECO:0000313" key="5">
    <source>
        <dbReference type="Proteomes" id="UP000016223"/>
    </source>
</evidence>
<dbReference type="KEGG" id="vpd:VAPA_1c03220"/>
<dbReference type="AlphaFoldDB" id="T1X3F9"/>
<evidence type="ECO:0000259" key="3">
    <source>
        <dbReference type="PROSITE" id="PS51898"/>
    </source>
</evidence>
<dbReference type="InterPro" id="IPR013762">
    <property type="entry name" value="Integrase-like_cat_sf"/>
</dbReference>
<proteinExistence type="predicted"/>
<dbReference type="GO" id="GO:0003677">
    <property type="term" value="F:DNA binding"/>
    <property type="evidence" value="ECO:0007669"/>
    <property type="project" value="InterPro"/>
</dbReference>
<dbReference type="Proteomes" id="UP000016223">
    <property type="component" value="Chromosome 1"/>
</dbReference>
<name>T1X3F9_VARPD</name>
<dbReference type="GO" id="GO:0006310">
    <property type="term" value="P:DNA recombination"/>
    <property type="evidence" value="ECO:0007669"/>
    <property type="project" value="UniProtKB-KW"/>
</dbReference>
<dbReference type="HOGENOM" id="CLU_2439940_0_0_4"/>
<protein>
    <submittedName>
        <fullName evidence="4">Putative phage integrase</fullName>
    </submittedName>
</protein>
<evidence type="ECO:0000256" key="1">
    <source>
        <dbReference type="ARBA" id="ARBA00023172"/>
    </source>
</evidence>
<feature type="domain" description="Tyr recombinase" evidence="3">
    <location>
        <begin position="1"/>
        <end position="43"/>
    </location>
</feature>
<dbReference type="SUPFAM" id="SSF56349">
    <property type="entry name" value="DNA breaking-rejoining enzymes"/>
    <property type="match status" value="1"/>
</dbReference>
<gene>
    <name evidence="4" type="ORF">VAPA_1c03220</name>
</gene>
<feature type="region of interest" description="Disordered" evidence="2">
    <location>
        <begin position="49"/>
        <end position="72"/>
    </location>
</feature>
<sequence length="90" mass="9710">MATLMLEGGADLRFIQAMLGHVELSTTQIYTQVAIRKLQQVHALTHPGARRRLRGMQAPLDMPEGQGDAPDAASALLEALAREAEDDDAS</sequence>
<accession>T1X3F9</accession>
<dbReference type="PATRIC" id="fig|1246301.3.peg.328"/>
<dbReference type="PROSITE" id="PS51898">
    <property type="entry name" value="TYR_RECOMBINASE"/>
    <property type="match status" value="1"/>
</dbReference>
<reference evidence="4 5" key="1">
    <citation type="submission" date="2012-10" db="EMBL/GenBank/DDBJ databases">
        <title>Genome sequence of Variovorax paradoxus B4.</title>
        <authorList>
            <person name="Schuldes J."/>
            <person name="Brandt U."/>
            <person name="Hiessl S."/>
            <person name="Wuebbeler J.H."/>
            <person name="Thuermer A."/>
            <person name="Steinbuechel A."/>
            <person name="Daniel R."/>
        </authorList>
    </citation>
    <scope>NUCLEOTIDE SEQUENCE [LARGE SCALE GENOMIC DNA]</scope>
    <source>
        <strain evidence="4 5">B4</strain>
    </source>
</reference>
<dbReference type="EMBL" id="CP003911">
    <property type="protein sequence ID" value="AGU47452.1"/>
    <property type="molecule type" value="Genomic_DNA"/>
</dbReference>
<dbReference type="GO" id="GO:0015074">
    <property type="term" value="P:DNA integration"/>
    <property type="evidence" value="ECO:0007669"/>
    <property type="project" value="InterPro"/>
</dbReference>
<dbReference type="OrthoDB" id="8701461at2"/>
<evidence type="ECO:0000256" key="2">
    <source>
        <dbReference type="SAM" id="MobiDB-lite"/>
    </source>
</evidence>
<evidence type="ECO:0000313" key="4">
    <source>
        <dbReference type="EMBL" id="AGU47452.1"/>
    </source>
</evidence>
<dbReference type="InterPro" id="IPR011010">
    <property type="entry name" value="DNA_brk_join_enz"/>
</dbReference>